<keyword evidence="3" id="KW-1185">Reference proteome</keyword>
<dbReference type="Proteomes" id="UP000029734">
    <property type="component" value="Unassembled WGS sequence"/>
</dbReference>
<evidence type="ECO:0000256" key="1">
    <source>
        <dbReference type="SAM" id="Phobius"/>
    </source>
</evidence>
<keyword evidence="1" id="KW-0812">Transmembrane</keyword>
<dbReference type="RefSeq" id="WP_036650361.1">
    <property type="nucleotide sequence ID" value="NZ_JQCR01000002.1"/>
</dbReference>
<reference evidence="2 3" key="1">
    <citation type="submission" date="2014-08" db="EMBL/GenBank/DDBJ databases">
        <authorList>
            <person name="den Bakker H.C."/>
        </authorList>
    </citation>
    <scope>NUCLEOTIDE SEQUENCE [LARGE SCALE GENOMIC DNA]</scope>
    <source>
        <strain evidence="2 3">DSM 18334</strain>
    </source>
</reference>
<feature type="transmembrane region" description="Helical" evidence="1">
    <location>
        <begin position="127"/>
        <end position="149"/>
    </location>
</feature>
<evidence type="ECO:0008006" key="4">
    <source>
        <dbReference type="Google" id="ProtNLM"/>
    </source>
</evidence>
<sequence>MKVKEMIKENNRLREQMTPFNRSYLEDMILVLRASRVDPLRTEELLLEAAQQMLIAQKKGNTATQVFGDDPEAYFKEVIETTPSRPARSKLNYYLMIPWTALTLLFGVMAIVGLISEWTTGSAGMFGQISLFTLLSVGLGSIIFIEMIMKWMSSLSDTDAPRVGKFNIKGFGVYIAIAVVVIYAGLYLSQLFPPFALSPWVSLILSIAGLLGLKFIFLK</sequence>
<keyword evidence="1" id="KW-0472">Membrane</keyword>
<feature type="transmembrane region" description="Helical" evidence="1">
    <location>
        <begin position="93"/>
        <end position="115"/>
    </location>
</feature>
<organism evidence="2 3">
    <name type="scientific">Paenibacillus wynnii</name>
    <dbReference type="NCBI Taxonomy" id="268407"/>
    <lineage>
        <taxon>Bacteria</taxon>
        <taxon>Bacillati</taxon>
        <taxon>Bacillota</taxon>
        <taxon>Bacilli</taxon>
        <taxon>Bacillales</taxon>
        <taxon>Paenibacillaceae</taxon>
        <taxon>Paenibacillus</taxon>
    </lineage>
</organism>
<protein>
    <recommendedName>
        <fullName evidence="4">DUF1129 domain-containing protein</fullName>
    </recommendedName>
</protein>
<proteinExistence type="predicted"/>
<evidence type="ECO:0000313" key="3">
    <source>
        <dbReference type="Proteomes" id="UP000029734"/>
    </source>
</evidence>
<accession>A0A098MA50</accession>
<dbReference type="eggNOG" id="COG4817">
    <property type="taxonomic scope" value="Bacteria"/>
</dbReference>
<dbReference type="SUPFAM" id="SSF158560">
    <property type="entry name" value="BH3980-like"/>
    <property type="match status" value="1"/>
</dbReference>
<feature type="transmembrane region" description="Helical" evidence="1">
    <location>
        <begin position="200"/>
        <end position="218"/>
    </location>
</feature>
<dbReference type="STRING" id="268407.PWYN_08780"/>
<evidence type="ECO:0000313" key="2">
    <source>
        <dbReference type="EMBL" id="KGE19424.1"/>
    </source>
</evidence>
<dbReference type="InterPro" id="IPR009214">
    <property type="entry name" value="DUF1129"/>
</dbReference>
<dbReference type="EMBL" id="JQCR01000002">
    <property type="protein sequence ID" value="KGE19424.1"/>
    <property type="molecule type" value="Genomic_DNA"/>
</dbReference>
<dbReference type="Pfam" id="PF06570">
    <property type="entry name" value="DUF1129"/>
    <property type="match status" value="1"/>
</dbReference>
<dbReference type="AlphaFoldDB" id="A0A098MA50"/>
<name>A0A098MA50_9BACL</name>
<comment type="caution">
    <text evidence="2">The sequence shown here is derived from an EMBL/GenBank/DDBJ whole genome shotgun (WGS) entry which is preliminary data.</text>
</comment>
<keyword evidence="1" id="KW-1133">Transmembrane helix</keyword>
<reference evidence="2 3" key="2">
    <citation type="submission" date="2014-10" db="EMBL/GenBank/DDBJ databases">
        <title>Comparative genomics of the Paenibacillus odorifer group.</title>
        <authorList>
            <person name="Tsai Y.-C."/>
            <person name="Martin N."/>
            <person name="Korlach J."/>
            <person name="Wiedmann M."/>
        </authorList>
    </citation>
    <scope>NUCLEOTIDE SEQUENCE [LARGE SCALE GENOMIC DNA]</scope>
    <source>
        <strain evidence="2 3">DSM 18334</strain>
    </source>
</reference>
<dbReference type="OrthoDB" id="1655249at2"/>
<feature type="transmembrane region" description="Helical" evidence="1">
    <location>
        <begin position="170"/>
        <end position="188"/>
    </location>
</feature>
<gene>
    <name evidence="2" type="ORF">PWYN_08780</name>
</gene>